<dbReference type="GO" id="GO:0006559">
    <property type="term" value="P:L-phenylalanine catabolic process"/>
    <property type="evidence" value="ECO:0007669"/>
    <property type="project" value="TreeGrafter"/>
</dbReference>
<evidence type="ECO:0000256" key="1">
    <source>
        <dbReference type="ARBA" id="ARBA00010007"/>
    </source>
</evidence>
<accession>A0A978V0W5</accession>
<keyword evidence="2" id="KW-0472">Membrane</keyword>
<feature type="transmembrane region" description="Helical" evidence="2">
    <location>
        <begin position="26"/>
        <end position="47"/>
    </location>
</feature>
<organism evidence="5 6">
    <name type="scientific">Ziziphus jujuba var. spinosa</name>
    <dbReference type="NCBI Taxonomy" id="714518"/>
    <lineage>
        <taxon>Eukaryota</taxon>
        <taxon>Viridiplantae</taxon>
        <taxon>Streptophyta</taxon>
        <taxon>Embryophyta</taxon>
        <taxon>Tracheophyta</taxon>
        <taxon>Spermatophyta</taxon>
        <taxon>Magnoliopsida</taxon>
        <taxon>eudicotyledons</taxon>
        <taxon>Gunneridae</taxon>
        <taxon>Pentapetalae</taxon>
        <taxon>rosids</taxon>
        <taxon>fabids</taxon>
        <taxon>Rosales</taxon>
        <taxon>Rhamnaceae</taxon>
        <taxon>Paliureae</taxon>
        <taxon>Ziziphus</taxon>
    </lineage>
</organism>
<dbReference type="GO" id="GO:0005737">
    <property type="term" value="C:cytoplasm"/>
    <property type="evidence" value="ECO:0007669"/>
    <property type="project" value="InterPro"/>
</dbReference>
<dbReference type="InterPro" id="IPR040079">
    <property type="entry name" value="Glutathione_S-Trfase"/>
</dbReference>
<dbReference type="InterPro" id="IPR004045">
    <property type="entry name" value="Glutathione_S-Trfase_N"/>
</dbReference>
<dbReference type="PROSITE" id="PS50404">
    <property type="entry name" value="GST_NTER"/>
    <property type="match status" value="1"/>
</dbReference>
<dbReference type="SUPFAM" id="SSF47616">
    <property type="entry name" value="GST C-terminal domain-like"/>
    <property type="match status" value="1"/>
</dbReference>
<dbReference type="GO" id="GO:0004364">
    <property type="term" value="F:glutathione transferase activity"/>
    <property type="evidence" value="ECO:0007669"/>
    <property type="project" value="TreeGrafter"/>
</dbReference>
<keyword evidence="2" id="KW-0812">Transmembrane</keyword>
<evidence type="ECO:0000259" key="3">
    <source>
        <dbReference type="PROSITE" id="PS50404"/>
    </source>
</evidence>
<feature type="domain" description="GST N-terminal" evidence="3">
    <location>
        <begin position="8"/>
        <end position="122"/>
    </location>
</feature>
<dbReference type="PANTHER" id="PTHR42673:SF4">
    <property type="entry name" value="MALEYLACETOACETATE ISOMERASE"/>
    <property type="match status" value="1"/>
</dbReference>
<evidence type="ECO:0000313" key="6">
    <source>
        <dbReference type="Proteomes" id="UP000813462"/>
    </source>
</evidence>
<dbReference type="NCBIfam" id="TIGR01262">
    <property type="entry name" value="maiA"/>
    <property type="match status" value="1"/>
</dbReference>
<dbReference type="InterPro" id="IPR005955">
    <property type="entry name" value="GST_Zeta"/>
</dbReference>
<dbReference type="InterPro" id="IPR036282">
    <property type="entry name" value="Glutathione-S-Trfase_C_sf"/>
</dbReference>
<dbReference type="GO" id="GO:0006749">
    <property type="term" value="P:glutathione metabolic process"/>
    <property type="evidence" value="ECO:0007669"/>
    <property type="project" value="TreeGrafter"/>
</dbReference>
<dbReference type="SFLD" id="SFLDG00358">
    <property type="entry name" value="Main_(cytGST)"/>
    <property type="match status" value="1"/>
</dbReference>
<gene>
    <name evidence="5" type="ORF">FEM48_Zijuj08G0192700</name>
</gene>
<evidence type="ECO:0000259" key="4">
    <source>
        <dbReference type="PROSITE" id="PS50405"/>
    </source>
</evidence>
<protein>
    <recommendedName>
        <fullName evidence="7">Glutathione transferase</fullName>
    </recommendedName>
</protein>
<sequence>MEENYKASPLKLYSYWMSSCSFRVRLALNLKGLFFSFLFLLSFHFHFHLKNEIYIYIYIYTHTHTTGLDYEYIPLVEGQQYTPEFMKLNPISYVPVLVDGELVIADSLAIILYLNEKYPHQHPLLPTDLHKKAINYQAASIVHSSIQPHQNQARYIEKEFGPDQKLPWLRYHIGKGFAALEKLLKDYAGRYATGDEVHLADIFLAPQLYAATKRFNIDMDQFPLLSRLHEAYSQLPAFQVAIPEKQPDAPSSSTS</sequence>
<name>A0A978V0W5_ZIZJJ</name>
<proteinExistence type="inferred from homology"/>
<dbReference type="EMBL" id="JAEACU010000008">
    <property type="protein sequence ID" value="KAH7520881.1"/>
    <property type="molecule type" value="Genomic_DNA"/>
</dbReference>
<dbReference type="Pfam" id="PF13410">
    <property type="entry name" value="GST_C_2"/>
    <property type="match status" value="1"/>
</dbReference>
<feature type="domain" description="GST C-terminal" evidence="4">
    <location>
        <begin position="128"/>
        <end position="251"/>
    </location>
</feature>
<dbReference type="InterPro" id="IPR034330">
    <property type="entry name" value="GST_Zeta_C"/>
</dbReference>
<dbReference type="SUPFAM" id="SSF52833">
    <property type="entry name" value="Thioredoxin-like"/>
    <property type="match status" value="2"/>
</dbReference>
<dbReference type="FunFam" id="1.20.1050.10:FF:000017">
    <property type="entry name" value="Maleylacetoacetate isomerase"/>
    <property type="match status" value="1"/>
</dbReference>
<dbReference type="InterPro" id="IPR010987">
    <property type="entry name" value="Glutathione-S-Trfase_C-like"/>
</dbReference>
<dbReference type="AlphaFoldDB" id="A0A978V0W5"/>
<dbReference type="PANTHER" id="PTHR42673">
    <property type="entry name" value="MALEYLACETOACETATE ISOMERASE"/>
    <property type="match status" value="1"/>
</dbReference>
<dbReference type="GO" id="GO:0016034">
    <property type="term" value="F:maleylacetoacetate isomerase activity"/>
    <property type="evidence" value="ECO:0007669"/>
    <property type="project" value="TreeGrafter"/>
</dbReference>
<evidence type="ECO:0000313" key="5">
    <source>
        <dbReference type="EMBL" id="KAH7520881.1"/>
    </source>
</evidence>
<comment type="similarity">
    <text evidence="1">Belongs to the GST superfamily. Zeta family.</text>
</comment>
<evidence type="ECO:0000256" key="2">
    <source>
        <dbReference type="SAM" id="Phobius"/>
    </source>
</evidence>
<dbReference type="CDD" id="cd03191">
    <property type="entry name" value="GST_C_Zeta"/>
    <property type="match status" value="1"/>
</dbReference>
<dbReference type="Gene3D" id="1.20.1050.10">
    <property type="match status" value="1"/>
</dbReference>
<dbReference type="Gene3D" id="3.40.30.10">
    <property type="entry name" value="Glutaredoxin"/>
    <property type="match status" value="2"/>
</dbReference>
<dbReference type="InterPro" id="IPR036249">
    <property type="entry name" value="Thioredoxin-like_sf"/>
</dbReference>
<dbReference type="SFLD" id="SFLDS00019">
    <property type="entry name" value="Glutathione_Transferase_(cytos"/>
    <property type="match status" value="1"/>
</dbReference>
<dbReference type="PROSITE" id="PS50405">
    <property type="entry name" value="GST_CTER"/>
    <property type="match status" value="1"/>
</dbReference>
<reference evidence="5" key="1">
    <citation type="journal article" date="2021" name="Front. Plant Sci.">
        <title>Chromosome-Scale Genome Assembly for Chinese Sour Jujube and Insights Into Its Genome Evolution and Domestication Signature.</title>
        <authorList>
            <person name="Shen L.-Y."/>
            <person name="Luo H."/>
            <person name="Wang X.-L."/>
            <person name="Wang X.-M."/>
            <person name="Qiu X.-J."/>
            <person name="Liu H."/>
            <person name="Zhou S.-S."/>
            <person name="Jia K.-H."/>
            <person name="Nie S."/>
            <person name="Bao Y.-T."/>
            <person name="Zhang R.-G."/>
            <person name="Yun Q.-Z."/>
            <person name="Chai Y.-H."/>
            <person name="Lu J.-Y."/>
            <person name="Li Y."/>
            <person name="Zhao S.-W."/>
            <person name="Mao J.-F."/>
            <person name="Jia S.-G."/>
            <person name="Mao Y.-M."/>
        </authorList>
    </citation>
    <scope>NUCLEOTIDE SEQUENCE</scope>
    <source>
        <strain evidence="5">AT0</strain>
        <tissue evidence="5">Leaf</tissue>
    </source>
</reference>
<comment type="caution">
    <text evidence="5">The sequence shown here is derived from an EMBL/GenBank/DDBJ whole genome shotgun (WGS) entry which is preliminary data.</text>
</comment>
<dbReference type="Proteomes" id="UP000813462">
    <property type="component" value="Unassembled WGS sequence"/>
</dbReference>
<keyword evidence="2" id="KW-1133">Transmembrane helix</keyword>
<evidence type="ECO:0008006" key="7">
    <source>
        <dbReference type="Google" id="ProtNLM"/>
    </source>
</evidence>
<dbReference type="Pfam" id="PF13417">
    <property type="entry name" value="GST_N_3"/>
    <property type="match status" value="1"/>
</dbReference>